<comment type="caution">
    <text evidence="8">The sequence shown here is derived from an EMBL/GenBank/DDBJ whole genome shotgun (WGS) entry which is preliminary data.</text>
</comment>
<feature type="region of interest" description="Disordered" evidence="6">
    <location>
        <begin position="1"/>
        <end position="48"/>
    </location>
</feature>
<dbReference type="PANTHER" id="PTHR23507">
    <property type="entry name" value="ZGC:174356"/>
    <property type="match status" value="1"/>
</dbReference>
<sequence>MTNQDALDLDDPNEATPFLELEDQERQSDVGHSDAGPEDAASHDRPEPKPRTRVLVLLGFTMFCMALCGSMVLVPLSRLAENVICHQYYDTTEPIEEKHCKVDEIQTKLAWLGACAAMLDSTVSLLVSLPWGILSDSIGRKPILQLGFTSMVLAVGWNITVLATNGALPISLIMLSPIFYVFGGGMSVISSVLYSIISDVTTERTTGFVWITIGAMTGGVSGPAIAGRLMETSSPWTPLKLAMGLVPIVYLCTMLMPETGTKKASTAISLQSLDSPAGGNHFVAALRTHFVGLRTNLVESLDFLRNRSVALLLATVFINTSIAAAQSQTLSQTISRRFGWSLAQTGYLFSVRGVLLIVVLALLSAVSSAMLIPVRWWKPPSTFKRDLILIRAAYVALCVGGVLLGGSSIAIVLSGLGVSTLAAGSQALSRALLAAYVEADHTSSLYVLTGMVETAGSFIASPSLAWAFTVGARLGGNWQGLPFWYAAGLAALTLATLGFVREPVKRDHDE</sequence>
<dbReference type="Gene3D" id="1.20.1250.20">
    <property type="entry name" value="MFS general substrate transporter like domains"/>
    <property type="match status" value="2"/>
</dbReference>
<dbReference type="EMBL" id="JAANBB010000063">
    <property type="protein sequence ID" value="KAF7552268.1"/>
    <property type="molecule type" value="Genomic_DNA"/>
</dbReference>
<feature type="transmembrane region" description="Helical" evidence="7">
    <location>
        <begin position="208"/>
        <end position="226"/>
    </location>
</feature>
<keyword evidence="2 7" id="KW-0812">Transmembrane</keyword>
<keyword evidence="9" id="KW-1185">Reference proteome</keyword>
<dbReference type="Proteomes" id="UP000722485">
    <property type="component" value="Unassembled WGS sequence"/>
</dbReference>
<keyword evidence="4 7" id="KW-0472">Membrane</keyword>
<evidence type="ECO:0000256" key="5">
    <source>
        <dbReference type="ARBA" id="ARBA00023180"/>
    </source>
</evidence>
<feature type="transmembrane region" description="Helical" evidence="7">
    <location>
        <begin position="54"/>
        <end position="74"/>
    </location>
</feature>
<gene>
    <name evidence="8" type="ORF">G7Z17_g4443</name>
</gene>
<feature type="transmembrane region" description="Helical" evidence="7">
    <location>
        <begin position="347"/>
        <end position="374"/>
    </location>
</feature>
<feature type="transmembrane region" description="Helical" evidence="7">
    <location>
        <begin position="170"/>
        <end position="196"/>
    </location>
</feature>
<evidence type="ECO:0008006" key="10">
    <source>
        <dbReference type="Google" id="ProtNLM"/>
    </source>
</evidence>
<dbReference type="PANTHER" id="PTHR23507:SF1">
    <property type="entry name" value="FI18259P1-RELATED"/>
    <property type="match status" value="1"/>
</dbReference>
<evidence type="ECO:0000256" key="6">
    <source>
        <dbReference type="SAM" id="MobiDB-lite"/>
    </source>
</evidence>
<feature type="transmembrane region" description="Helical" evidence="7">
    <location>
        <begin position="386"/>
        <end position="404"/>
    </location>
</feature>
<name>A0A9P5HJ44_9HYPO</name>
<proteinExistence type="predicted"/>
<protein>
    <recommendedName>
        <fullName evidence="10">Major facilitator superfamily (MFS) profile domain-containing protein</fullName>
    </recommendedName>
</protein>
<dbReference type="AlphaFoldDB" id="A0A9P5HJ44"/>
<evidence type="ECO:0000313" key="9">
    <source>
        <dbReference type="Proteomes" id="UP000722485"/>
    </source>
</evidence>
<dbReference type="Pfam" id="PF07690">
    <property type="entry name" value="MFS_1"/>
    <property type="match status" value="1"/>
</dbReference>
<feature type="transmembrane region" description="Helical" evidence="7">
    <location>
        <begin position="143"/>
        <end position="164"/>
    </location>
</feature>
<dbReference type="InterPro" id="IPR036259">
    <property type="entry name" value="MFS_trans_sf"/>
</dbReference>
<dbReference type="OrthoDB" id="3026777at2759"/>
<organism evidence="8 9">
    <name type="scientific">Cylindrodendrum hubeiense</name>
    <dbReference type="NCBI Taxonomy" id="595255"/>
    <lineage>
        <taxon>Eukaryota</taxon>
        <taxon>Fungi</taxon>
        <taxon>Dikarya</taxon>
        <taxon>Ascomycota</taxon>
        <taxon>Pezizomycotina</taxon>
        <taxon>Sordariomycetes</taxon>
        <taxon>Hypocreomycetidae</taxon>
        <taxon>Hypocreales</taxon>
        <taxon>Nectriaceae</taxon>
        <taxon>Cylindrodendrum</taxon>
    </lineage>
</organism>
<evidence type="ECO:0000256" key="7">
    <source>
        <dbReference type="SAM" id="Phobius"/>
    </source>
</evidence>
<comment type="subcellular location">
    <subcellularLocation>
        <location evidence="1">Membrane</location>
        <topology evidence="1">Multi-pass membrane protein</topology>
    </subcellularLocation>
</comment>
<evidence type="ECO:0000256" key="1">
    <source>
        <dbReference type="ARBA" id="ARBA00004141"/>
    </source>
</evidence>
<keyword evidence="5" id="KW-0325">Glycoprotein</keyword>
<feature type="transmembrane region" description="Helical" evidence="7">
    <location>
        <begin position="445"/>
        <end position="469"/>
    </location>
</feature>
<feature type="transmembrane region" description="Helical" evidence="7">
    <location>
        <begin position="481"/>
        <end position="500"/>
    </location>
</feature>
<feature type="transmembrane region" description="Helical" evidence="7">
    <location>
        <begin position="238"/>
        <end position="256"/>
    </location>
</feature>
<evidence type="ECO:0000256" key="2">
    <source>
        <dbReference type="ARBA" id="ARBA00022692"/>
    </source>
</evidence>
<reference evidence="8" key="1">
    <citation type="submission" date="2020-03" db="EMBL/GenBank/DDBJ databases">
        <title>Draft Genome Sequence of Cylindrodendrum hubeiense.</title>
        <authorList>
            <person name="Buettner E."/>
            <person name="Kellner H."/>
        </authorList>
    </citation>
    <scope>NUCLEOTIDE SEQUENCE</scope>
    <source>
        <strain evidence="8">IHI 201604</strain>
    </source>
</reference>
<dbReference type="GO" id="GO:0022857">
    <property type="term" value="F:transmembrane transporter activity"/>
    <property type="evidence" value="ECO:0007669"/>
    <property type="project" value="InterPro"/>
</dbReference>
<feature type="transmembrane region" description="Helical" evidence="7">
    <location>
        <begin position="309"/>
        <end position="327"/>
    </location>
</feature>
<keyword evidence="3 7" id="KW-1133">Transmembrane helix</keyword>
<evidence type="ECO:0000256" key="3">
    <source>
        <dbReference type="ARBA" id="ARBA00022989"/>
    </source>
</evidence>
<dbReference type="InterPro" id="IPR011701">
    <property type="entry name" value="MFS"/>
</dbReference>
<dbReference type="GO" id="GO:0016020">
    <property type="term" value="C:membrane"/>
    <property type="evidence" value="ECO:0007669"/>
    <property type="project" value="UniProtKB-SubCell"/>
</dbReference>
<evidence type="ECO:0000256" key="4">
    <source>
        <dbReference type="ARBA" id="ARBA00023136"/>
    </source>
</evidence>
<feature type="transmembrane region" description="Helical" evidence="7">
    <location>
        <begin position="109"/>
        <end position="131"/>
    </location>
</feature>
<dbReference type="SUPFAM" id="SSF103473">
    <property type="entry name" value="MFS general substrate transporter"/>
    <property type="match status" value="1"/>
</dbReference>
<accession>A0A9P5HJ44</accession>
<evidence type="ECO:0000313" key="8">
    <source>
        <dbReference type="EMBL" id="KAF7552268.1"/>
    </source>
</evidence>